<evidence type="ECO:0000256" key="2">
    <source>
        <dbReference type="ARBA" id="ARBA00005384"/>
    </source>
</evidence>
<dbReference type="InterPro" id="IPR036388">
    <property type="entry name" value="WH-like_DNA-bd_sf"/>
</dbReference>
<evidence type="ECO:0000313" key="10">
    <source>
        <dbReference type="Proteomes" id="UP001597343"/>
    </source>
</evidence>
<dbReference type="Gene3D" id="1.10.10.10">
    <property type="entry name" value="Winged helix-like DNA-binding domain superfamily/Winged helix DNA-binding domain"/>
    <property type="match status" value="1"/>
</dbReference>
<keyword evidence="4" id="KW-0663">Pyridoxal phosphate</keyword>
<dbReference type="Pfam" id="PF00155">
    <property type="entry name" value="Aminotran_1_2"/>
    <property type="match status" value="1"/>
</dbReference>
<dbReference type="Pfam" id="PF00392">
    <property type="entry name" value="GntR"/>
    <property type="match status" value="1"/>
</dbReference>
<dbReference type="SUPFAM" id="SSF53383">
    <property type="entry name" value="PLP-dependent transferases"/>
    <property type="match status" value="1"/>
</dbReference>
<evidence type="ECO:0000256" key="6">
    <source>
        <dbReference type="ARBA" id="ARBA00023125"/>
    </source>
</evidence>
<keyword evidence="7" id="KW-0804">Transcription</keyword>
<protein>
    <submittedName>
        <fullName evidence="9">PLP-dependent aminotransferase family protein</fullName>
    </submittedName>
</protein>
<dbReference type="InterPro" id="IPR004839">
    <property type="entry name" value="Aminotransferase_I/II_large"/>
</dbReference>
<dbReference type="InterPro" id="IPR015424">
    <property type="entry name" value="PyrdxlP-dep_Trfase"/>
</dbReference>
<dbReference type="PANTHER" id="PTHR46577:SF1">
    <property type="entry name" value="HTH-TYPE TRANSCRIPTIONAL REGULATORY PROTEIN GABR"/>
    <property type="match status" value="1"/>
</dbReference>
<keyword evidence="3 9" id="KW-0808">Transferase</keyword>
<evidence type="ECO:0000313" key="9">
    <source>
        <dbReference type="EMBL" id="MFD2169824.1"/>
    </source>
</evidence>
<evidence type="ECO:0000256" key="4">
    <source>
        <dbReference type="ARBA" id="ARBA00022898"/>
    </source>
</evidence>
<sequence>MKRNALSNVHSDKLFEQVYDYLLERITRGEWRAHEKLPSIRTLAIELNVHRLTVFKAYQMLKQNRKVYVKEKSGYYVLPNNMLPLDSQHDPIVSAYVQESSLSEIHQVKAVYQFSIALLDPHLLPNQFFSEYVKRVFDLYPKVLGTYSTIQGDRELREALCHYFTKRYHFYLSADELLITSGSQEAIDLIARVLIKPRDAVLLERPTYSPAIDVFRRQGANIIPIEIHPHGYDLDRVEMLMQQYKPRLFYLNPTFHNPTGFVVPAEQRKRLVEIAHKYKCVLVEDDPCPDIYFEEKPPLPLFSYDTAGYVIYIRSFSKYIAPGLSIAMIACHPSFMSYLIRAKSLSDSGTPLLNQKIFLHYFFCERMQKHLAKLRIALAIRRDIMEQELSVTDWKWSSPTGGFNLWIRLPESTPMESLLSKSIEQSITFVPGSIFDPQREFKSWIRMSYSFLNEQQLREGLKRLVHLSRTLHPEGNPSGD</sequence>
<gene>
    <name evidence="9" type="ORF">ACFSOY_07420</name>
</gene>
<evidence type="ECO:0000256" key="7">
    <source>
        <dbReference type="ARBA" id="ARBA00023163"/>
    </source>
</evidence>
<evidence type="ECO:0000256" key="5">
    <source>
        <dbReference type="ARBA" id="ARBA00023015"/>
    </source>
</evidence>
<dbReference type="Proteomes" id="UP001597343">
    <property type="component" value="Unassembled WGS sequence"/>
</dbReference>
<keyword evidence="10" id="KW-1185">Reference proteome</keyword>
<keyword evidence="3 9" id="KW-0032">Aminotransferase</keyword>
<organism evidence="9 10">
    <name type="scientific">Tumebacillus lipolyticus</name>
    <dbReference type="NCBI Taxonomy" id="1280370"/>
    <lineage>
        <taxon>Bacteria</taxon>
        <taxon>Bacillati</taxon>
        <taxon>Bacillota</taxon>
        <taxon>Bacilli</taxon>
        <taxon>Bacillales</taxon>
        <taxon>Alicyclobacillaceae</taxon>
        <taxon>Tumebacillus</taxon>
    </lineage>
</organism>
<accession>A0ABW4ZWD6</accession>
<dbReference type="Gene3D" id="3.90.1150.10">
    <property type="entry name" value="Aspartate Aminotransferase, domain 1"/>
    <property type="match status" value="1"/>
</dbReference>
<dbReference type="EMBL" id="JBHUIO010000005">
    <property type="protein sequence ID" value="MFD2169824.1"/>
    <property type="molecule type" value="Genomic_DNA"/>
</dbReference>
<comment type="similarity">
    <text evidence="2">In the C-terminal section; belongs to the class-I pyridoxal-phosphate-dependent aminotransferase family.</text>
</comment>
<dbReference type="PROSITE" id="PS50949">
    <property type="entry name" value="HTH_GNTR"/>
    <property type="match status" value="1"/>
</dbReference>
<evidence type="ECO:0000256" key="1">
    <source>
        <dbReference type="ARBA" id="ARBA00001933"/>
    </source>
</evidence>
<evidence type="ECO:0000256" key="3">
    <source>
        <dbReference type="ARBA" id="ARBA00022576"/>
    </source>
</evidence>
<dbReference type="PANTHER" id="PTHR46577">
    <property type="entry name" value="HTH-TYPE TRANSCRIPTIONAL REGULATORY PROTEIN GABR"/>
    <property type="match status" value="1"/>
</dbReference>
<keyword evidence="5" id="KW-0805">Transcription regulation</keyword>
<dbReference type="SMART" id="SM00345">
    <property type="entry name" value="HTH_GNTR"/>
    <property type="match status" value="1"/>
</dbReference>
<dbReference type="InterPro" id="IPR015421">
    <property type="entry name" value="PyrdxlP-dep_Trfase_major"/>
</dbReference>
<name>A0ABW4ZWD6_9BACL</name>
<dbReference type="InterPro" id="IPR036390">
    <property type="entry name" value="WH_DNA-bd_sf"/>
</dbReference>
<feature type="domain" description="HTH gntR-type" evidence="8">
    <location>
        <begin position="12"/>
        <end position="80"/>
    </location>
</feature>
<dbReference type="GO" id="GO:0008483">
    <property type="term" value="F:transaminase activity"/>
    <property type="evidence" value="ECO:0007669"/>
    <property type="project" value="UniProtKB-KW"/>
</dbReference>
<dbReference type="InterPro" id="IPR051446">
    <property type="entry name" value="HTH_trans_reg/aminotransferase"/>
</dbReference>
<dbReference type="CDD" id="cd00609">
    <property type="entry name" value="AAT_like"/>
    <property type="match status" value="1"/>
</dbReference>
<reference evidence="10" key="1">
    <citation type="journal article" date="2019" name="Int. J. Syst. Evol. Microbiol.">
        <title>The Global Catalogue of Microorganisms (GCM) 10K type strain sequencing project: providing services to taxonomists for standard genome sequencing and annotation.</title>
        <authorList>
            <consortium name="The Broad Institute Genomics Platform"/>
            <consortium name="The Broad Institute Genome Sequencing Center for Infectious Disease"/>
            <person name="Wu L."/>
            <person name="Ma J."/>
        </authorList>
    </citation>
    <scope>NUCLEOTIDE SEQUENCE [LARGE SCALE GENOMIC DNA]</scope>
    <source>
        <strain evidence="10">CGMCC 1.13574</strain>
    </source>
</reference>
<dbReference type="SUPFAM" id="SSF46785">
    <property type="entry name" value="Winged helix' DNA-binding domain"/>
    <property type="match status" value="1"/>
</dbReference>
<dbReference type="InterPro" id="IPR000524">
    <property type="entry name" value="Tscrpt_reg_HTH_GntR"/>
</dbReference>
<dbReference type="Gene3D" id="3.40.640.10">
    <property type="entry name" value="Type I PLP-dependent aspartate aminotransferase-like (Major domain)"/>
    <property type="match status" value="1"/>
</dbReference>
<dbReference type="InterPro" id="IPR015422">
    <property type="entry name" value="PyrdxlP-dep_Trfase_small"/>
</dbReference>
<dbReference type="CDD" id="cd07377">
    <property type="entry name" value="WHTH_GntR"/>
    <property type="match status" value="1"/>
</dbReference>
<comment type="caution">
    <text evidence="9">The sequence shown here is derived from an EMBL/GenBank/DDBJ whole genome shotgun (WGS) entry which is preliminary data.</text>
</comment>
<proteinExistence type="inferred from homology"/>
<comment type="cofactor">
    <cofactor evidence="1">
        <name>pyridoxal 5'-phosphate</name>
        <dbReference type="ChEBI" id="CHEBI:597326"/>
    </cofactor>
</comment>
<keyword evidence="6" id="KW-0238">DNA-binding</keyword>
<dbReference type="RefSeq" id="WP_386045274.1">
    <property type="nucleotide sequence ID" value="NZ_JBHUIO010000005.1"/>
</dbReference>
<evidence type="ECO:0000259" key="8">
    <source>
        <dbReference type="PROSITE" id="PS50949"/>
    </source>
</evidence>